<reference evidence="2 3" key="1">
    <citation type="submission" date="2014-02" db="EMBL/GenBank/DDBJ databases">
        <title>The genome sequence of Colletotrichum nymphaeae SA-01.</title>
        <authorList>
            <person name="Baroncelli R."/>
            <person name="Thon M.R."/>
        </authorList>
    </citation>
    <scope>NUCLEOTIDE SEQUENCE [LARGE SCALE GENOMIC DNA]</scope>
    <source>
        <strain evidence="2 3">SA-01</strain>
    </source>
</reference>
<feature type="compositionally biased region" description="Acidic residues" evidence="1">
    <location>
        <begin position="257"/>
        <end position="272"/>
    </location>
</feature>
<name>A0A135UT06_9PEZI</name>
<dbReference type="AlphaFoldDB" id="A0A135UT06"/>
<feature type="region of interest" description="Disordered" evidence="1">
    <location>
        <begin position="247"/>
        <end position="272"/>
    </location>
</feature>
<organism evidence="2 3">
    <name type="scientific">Colletotrichum nymphaeae SA-01</name>
    <dbReference type="NCBI Taxonomy" id="1460502"/>
    <lineage>
        <taxon>Eukaryota</taxon>
        <taxon>Fungi</taxon>
        <taxon>Dikarya</taxon>
        <taxon>Ascomycota</taxon>
        <taxon>Pezizomycotina</taxon>
        <taxon>Sordariomycetes</taxon>
        <taxon>Hypocreomycetidae</taxon>
        <taxon>Glomerellales</taxon>
        <taxon>Glomerellaceae</taxon>
        <taxon>Colletotrichum</taxon>
        <taxon>Colletotrichum acutatum species complex</taxon>
    </lineage>
</organism>
<comment type="caution">
    <text evidence="2">The sequence shown here is derived from an EMBL/GenBank/DDBJ whole genome shotgun (WGS) entry which is preliminary data.</text>
</comment>
<sequence length="316" mass="34596">MTMIMNNKKSQRKTYFILRSTEYQPDDLIQLGQLIEDPRAPYEPLAPPIRPFPTNAVRVSHESNWSLTKSKGAARHNGVFAQFVSLITAETSIHESNETTRSWRAAQLETTSLGLGADKESDYVTASVQEAVVQKRLTREGFLKKLAVSKKVLYMITGIKIARRPGQVSYEVRKTAGIDAKLGADPGTGGLAMPGVQGGVTRFKSDVESSMPEEDFVFAYRLRKIHVNFSNNKSLVGSVISGGELHGHGVGGVSDDTSSEEESDDETPDEVIADVDELDTVLVENEDFGRSLPARDAKNTSFDEVDGEDCLIIVAD</sequence>
<dbReference type="OrthoDB" id="4500473at2759"/>
<accession>A0A135UT06</accession>
<gene>
    <name evidence="2" type="ORF">CNYM01_05426</name>
</gene>
<keyword evidence="3" id="KW-1185">Reference proteome</keyword>
<proteinExistence type="predicted"/>
<dbReference type="EMBL" id="JEMN01000194">
    <property type="protein sequence ID" value="KXH63472.1"/>
    <property type="molecule type" value="Genomic_DNA"/>
</dbReference>
<evidence type="ECO:0000256" key="1">
    <source>
        <dbReference type="SAM" id="MobiDB-lite"/>
    </source>
</evidence>
<evidence type="ECO:0000313" key="3">
    <source>
        <dbReference type="Proteomes" id="UP000070054"/>
    </source>
</evidence>
<protein>
    <submittedName>
        <fullName evidence="2">Uncharacterized protein</fullName>
    </submittedName>
</protein>
<dbReference type="Proteomes" id="UP000070054">
    <property type="component" value="Unassembled WGS sequence"/>
</dbReference>
<evidence type="ECO:0000313" key="2">
    <source>
        <dbReference type="EMBL" id="KXH63472.1"/>
    </source>
</evidence>